<dbReference type="RefSeq" id="WP_116774523.1">
    <property type="nucleotide sequence ID" value="NZ_QDKG01000001.1"/>
</dbReference>
<dbReference type="EMBL" id="QDKG01000001">
    <property type="protein sequence ID" value="PVH26665.1"/>
    <property type="molecule type" value="Genomic_DNA"/>
</dbReference>
<comment type="caution">
    <text evidence="1">The sequence shown here is derived from an EMBL/GenBank/DDBJ whole genome shotgun (WGS) entry which is preliminary data.</text>
</comment>
<evidence type="ECO:0000313" key="2">
    <source>
        <dbReference type="Proteomes" id="UP000245627"/>
    </source>
</evidence>
<dbReference type="AlphaFoldDB" id="A0A2T8HMN0"/>
<organism evidence="1 2">
    <name type="scientific">Sphingobacterium corticibacter</name>
    <dbReference type="NCBI Taxonomy" id="2171749"/>
    <lineage>
        <taxon>Bacteria</taxon>
        <taxon>Pseudomonadati</taxon>
        <taxon>Bacteroidota</taxon>
        <taxon>Sphingobacteriia</taxon>
        <taxon>Sphingobacteriales</taxon>
        <taxon>Sphingobacteriaceae</taxon>
        <taxon>Sphingobacterium</taxon>
    </lineage>
</organism>
<keyword evidence="2" id="KW-1185">Reference proteome</keyword>
<reference evidence="1 2" key="1">
    <citation type="submission" date="2018-04" db="EMBL/GenBank/DDBJ databases">
        <title>Sphingobacterium cortibacter sp. nov.</title>
        <authorList>
            <person name="Li Y."/>
        </authorList>
    </citation>
    <scope>NUCLEOTIDE SEQUENCE [LARGE SCALE GENOMIC DNA]</scope>
    <source>
        <strain evidence="1 2">2c-3</strain>
    </source>
</reference>
<dbReference type="OrthoDB" id="9829276at2"/>
<gene>
    <name evidence="1" type="ORF">DC487_03375</name>
</gene>
<proteinExistence type="predicted"/>
<accession>A0A2T8HMN0</accession>
<sequence>METRMNRLLALLGFWMFTIYMVSGQTMPDKLRTVPPLAVQCEFITASTTNTTTPPTLQHHQYSTHASSHHATDQAIEQVEEISVKKEDAAPHADRFAQQGFHPRWCYDELAQSVTCLPTYTRHIANQLAIRTERYILFQDFRI</sequence>
<name>A0A2T8HMN0_9SPHI</name>
<protein>
    <submittedName>
        <fullName evidence="1">Uncharacterized protein</fullName>
    </submittedName>
</protein>
<evidence type="ECO:0000313" key="1">
    <source>
        <dbReference type="EMBL" id="PVH26665.1"/>
    </source>
</evidence>
<dbReference type="Proteomes" id="UP000245627">
    <property type="component" value="Unassembled WGS sequence"/>
</dbReference>